<dbReference type="InterPro" id="IPR003593">
    <property type="entry name" value="AAA+_ATPase"/>
</dbReference>
<dbReference type="InterPro" id="IPR050763">
    <property type="entry name" value="ABC_transporter_ATP-binding"/>
</dbReference>
<keyword evidence="3" id="KW-0547">Nucleotide-binding</keyword>
<evidence type="ECO:0000313" key="7">
    <source>
        <dbReference type="EMBL" id="MDR6891554.1"/>
    </source>
</evidence>
<name>A0AAE3YDU4_9MICC</name>
<dbReference type="Proteomes" id="UP001247307">
    <property type="component" value="Unassembled WGS sequence"/>
</dbReference>
<evidence type="ECO:0000256" key="5">
    <source>
        <dbReference type="ARBA" id="ARBA00023251"/>
    </source>
</evidence>
<keyword evidence="5" id="KW-0046">Antibiotic resistance</keyword>
<keyword evidence="2" id="KW-0813">Transport</keyword>
<keyword evidence="4 7" id="KW-0067">ATP-binding</keyword>
<dbReference type="GO" id="GO:0005524">
    <property type="term" value="F:ATP binding"/>
    <property type="evidence" value="ECO:0007669"/>
    <property type="project" value="UniProtKB-KW"/>
</dbReference>
<dbReference type="GO" id="GO:0046677">
    <property type="term" value="P:response to antibiotic"/>
    <property type="evidence" value="ECO:0007669"/>
    <property type="project" value="UniProtKB-KW"/>
</dbReference>
<dbReference type="PROSITE" id="PS50893">
    <property type="entry name" value="ABC_TRANSPORTER_2"/>
    <property type="match status" value="1"/>
</dbReference>
<dbReference type="GO" id="GO:0005886">
    <property type="term" value="C:plasma membrane"/>
    <property type="evidence" value="ECO:0007669"/>
    <property type="project" value="UniProtKB-SubCell"/>
</dbReference>
<evidence type="ECO:0000256" key="4">
    <source>
        <dbReference type="ARBA" id="ARBA00022840"/>
    </source>
</evidence>
<dbReference type="Pfam" id="PF00005">
    <property type="entry name" value="ABC_tran"/>
    <property type="match status" value="1"/>
</dbReference>
<protein>
    <submittedName>
        <fullName evidence="7">ABC-2 type transport system ATP-binding protein</fullName>
    </submittedName>
</protein>
<comment type="subcellular location">
    <subcellularLocation>
        <location evidence="1">Cell membrane</location>
        <topology evidence="1">Peripheral membrane protein</topology>
    </subcellularLocation>
</comment>
<evidence type="ECO:0000259" key="6">
    <source>
        <dbReference type="PROSITE" id="PS50893"/>
    </source>
</evidence>
<organism evidence="7 8">
    <name type="scientific">Falsarthrobacter nasiphocae</name>
    <dbReference type="NCBI Taxonomy" id="189863"/>
    <lineage>
        <taxon>Bacteria</taxon>
        <taxon>Bacillati</taxon>
        <taxon>Actinomycetota</taxon>
        <taxon>Actinomycetes</taxon>
        <taxon>Micrococcales</taxon>
        <taxon>Micrococcaceae</taxon>
        <taxon>Falsarthrobacter</taxon>
    </lineage>
</organism>
<dbReference type="InterPro" id="IPR027417">
    <property type="entry name" value="P-loop_NTPase"/>
</dbReference>
<dbReference type="InterPro" id="IPR003439">
    <property type="entry name" value="ABC_transporter-like_ATP-bd"/>
</dbReference>
<reference evidence="7" key="1">
    <citation type="submission" date="2023-07" db="EMBL/GenBank/DDBJ databases">
        <title>Sequencing the genomes of 1000 actinobacteria strains.</title>
        <authorList>
            <person name="Klenk H.-P."/>
        </authorList>
    </citation>
    <scope>NUCLEOTIDE SEQUENCE</scope>
    <source>
        <strain evidence="7">DSM 13988</strain>
    </source>
</reference>
<accession>A0AAE3YDU4</accession>
<keyword evidence="8" id="KW-1185">Reference proteome</keyword>
<dbReference type="CDD" id="cd03230">
    <property type="entry name" value="ABC_DR_subfamily_A"/>
    <property type="match status" value="1"/>
</dbReference>
<dbReference type="SMART" id="SM00382">
    <property type="entry name" value="AAA"/>
    <property type="match status" value="1"/>
</dbReference>
<dbReference type="Gene3D" id="3.40.50.300">
    <property type="entry name" value="P-loop containing nucleotide triphosphate hydrolases"/>
    <property type="match status" value="1"/>
</dbReference>
<dbReference type="PANTHER" id="PTHR42711:SF17">
    <property type="entry name" value="ABC TRANSPORTER ATP-BINDING PROTEIN"/>
    <property type="match status" value="1"/>
</dbReference>
<evidence type="ECO:0000256" key="3">
    <source>
        <dbReference type="ARBA" id="ARBA00022741"/>
    </source>
</evidence>
<gene>
    <name evidence="7" type="ORF">J2S35_000494</name>
</gene>
<dbReference type="AlphaFoldDB" id="A0AAE3YDU4"/>
<dbReference type="GO" id="GO:0016887">
    <property type="term" value="F:ATP hydrolysis activity"/>
    <property type="evidence" value="ECO:0007669"/>
    <property type="project" value="InterPro"/>
</dbReference>
<dbReference type="PROSITE" id="PS00211">
    <property type="entry name" value="ABC_TRANSPORTER_1"/>
    <property type="match status" value="1"/>
</dbReference>
<dbReference type="EMBL" id="JAVDUI010000001">
    <property type="protein sequence ID" value="MDR6891554.1"/>
    <property type="molecule type" value="Genomic_DNA"/>
</dbReference>
<dbReference type="InterPro" id="IPR017871">
    <property type="entry name" value="ABC_transporter-like_CS"/>
</dbReference>
<proteinExistence type="predicted"/>
<evidence type="ECO:0000256" key="2">
    <source>
        <dbReference type="ARBA" id="ARBA00022448"/>
    </source>
</evidence>
<evidence type="ECO:0000256" key="1">
    <source>
        <dbReference type="ARBA" id="ARBA00004202"/>
    </source>
</evidence>
<dbReference type="SUPFAM" id="SSF52540">
    <property type="entry name" value="P-loop containing nucleoside triphosphate hydrolases"/>
    <property type="match status" value="1"/>
</dbReference>
<dbReference type="PANTHER" id="PTHR42711">
    <property type="entry name" value="ABC TRANSPORTER ATP-BINDING PROTEIN"/>
    <property type="match status" value="1"/>
</dbReference>
<comment type="caution">
    <text evidence="7">The sequence shown here is derived from an EMBL/GenBank/DDBJ whole genome shotgun (WGS) entry which is preliminary data.</text>
</comment>
<dbReference type="RefSeq" id="WP_309849472.1">
    <property type="nucleotide sequence ID" value="NZ_BAAAIU010000022.1"/>
</dbReference>
<evidence type="ECO:0000313" key="8">
    <source>
        <dbReference type="Proteomes" id="UP001247307"/>
    </source>
</evidence>
<sequence length="311" mass="32367">MNSLLESAGAPTIRITGVAKSFATKTSRRVEAVKDVSLTVAPGEVVALLGPNGAGKTTTLDLLLGQTEPDAGSVEVFGASPVSAIRAGRVSALLQTGGLLPDATVRETVTTIAALHRSTIGVDEAMERAGITEIAGRRVSKCSGGQQQRLKFALALLPDPDLLVLDEPTAGMDVTARRDFWASMREQAASGRTVLFATHYLEEAESFADRVVLMARGRIVADGTVSELRALGGGSLVSCDLPEGAATGGLPGVVSEERRGGRVLFSSQDPDALARALLTTTTASRLEVRPASLEDAFMRLTGEGLTEPTAN</sequence>
<feature type="domain" description="ABC transporter" evidence="6">
    <location>
        <begin position="13"/>
        <end position="241"/>
    </location>
</feature>